<evidence type="ECO:0000313" key="1">
    <source>
        <dbReference type="EMBL" id="KAK4426939.1"/>
    </source>
</evidence>
<sequence>YIDPTDFDHGSTKLRHVVDTDMAKELVQTYSEAEVTKALFQMSPLKSLARQFVHAACAHATTQQASVYHMACPCCADMTCPCRLRVQTHLHAHAWATHAPEQGCSLPRVLRACRDHPFPHTIVGPAHC</sequence>
<reference evidence="1" key="1">
    <citation type="submission" date="2020-06" db="EMBL/GenBank/DDBJ databases">
        <authorList>
            <person name="Li T."/>
            <person name="Hu X."/>
            <person name="Zhang T."/>
            <person name="Song X."/>
            <person name="Zhang H."/>
            <person name="Dai N."/>
            <person name="Sheng W."/>
            <person name="Hou X."/>
            <person name="Wei L."/>
        </authorList>
    </citation>
    <scope>NUCLEOTIDE SEQUENCE</scope>
    <source>
        <strain evidence="1">3651</strain>
        <tissue evidence="1">Leaf</tissue>
    </source>
</reference>
<evidence type="ECO:0000313" key="2">
    <source>
        <dbReference type="Proteomes" id="UP001293254"/>
    </source>
</evidence>
<dbReference type="AlphaFoldDB" id="A0AAE1YB03"/>
<reference evidence="1" key="2">
    <citation type="journal article" date="2024" name="Plant">
        <title>Genomic evolution and insights into agronomic trait innovations of Sesamum species.</title>
        <authorList>
            <person name="Miao H."/>
            <person name="Wang L."/>
            <person name="Qu L."/>
            <person name="Liu H."/>
            <person name="Sun Y."/>
            <person name="Le M."/>
            <person name="Wang Q."/>
            <person name="Wei S."/>
            <person name="Zheng Y."/>
            <person name="Lin W."/>
            <person name="Duan Y."/>
            <person name="Cao H."/>
            <person name="Xiong S."/>
            <person name="Wang X."/>
            <person name="Wei L."/>
            <person name="Li C."/>
            <person name="Ma Q."/>
            <person name="Ju M."/>
            <person name="Zhao R."/>
            <person name="Li G."/>
            <person name="Mu C."/>
            <person name="Tian Q."/>
            <person name="Mei H."/>
            <person name="Zhang T."/>
            <person name="Gao T."/>
            <person name="Zhang H."/>
        </authorList>
    </citation>
    <scope>NUCLEOTIDE SEQUENCE</scope>
    <source>
        <strain evidence="1">3651</strain>
    </source>
</reference>
<organism evidence="1 2">
    <name type="scientific">Sesamum alatum</name>
    <dbReference type="NCBI Taxonomy" id="300844"/>
    <lineage>
        <taxon>Eukaryota</taxon>
        <taxon>Viridiplantae</taxon>
        <taxon>Streptophyta</taxon>
        <taxon>Embryophyta</taxon>
        <taxon>Tracheophyta</taxon>
        <taxon>Spermatophyta</taxon>
        <taxon>Magnoliopsida</taxon>
        <taxon>eudicotyledons</taxon>
        <taxon>Gunneridae</taxon>
        <taxon>Pentapetalae</taxon>
        <taxon>asterids</taxon>
        <taxon>lamiids</taxon>
        <taxon>Lamiales</taxon>
        <taxon>Pedaliaceae</taxon>
        <taxon>Sesamum</taxon>
    </lineage>
</organism>
<dbReference type="EMBL" id="JACGWO010000005">
    <property type="protein sequence ID" value="KAK4426939.1"/>
    <property type="molecule type" value="Genomic_DNA"/>
</dbReference>
<keyword evidence="2" id="KW-1185">Reference proteome</keyword>
<proteinExistence type="predicted"/>
<accession>A0AAE1YB03</accession>
<comment type="caution">
    <text evidence="1">The sequence shown here is derived from an EMBL/GenBank/DDBJ whole genome shotgun (WGS) entry which is preliminary data.</text>
</comment>
<feature type="non-terminal residue" evidence="1">
    <location>
        <position position="1"/>
    </location>
</feature>
<protein>
    <submittedName>
        <fullName evidence="1">Uncharacterized protein</fullName>
    </submittedName>
</protein>
<gene>
    <name evidence="1" type="ORF">Salat_1462700</name>
</gene>
<dbReference type="Proteomes" id="UP001293254">
    <property type="component" value="Unassembled WGS sequence"/>
</dbReference>
<name>A0AAE1YB03_9LAMI</name>